<evidence type="ECO:0000256" key="6">
    <source>
        <dbReference type="ARBA" id="ARBA00022884"/>
    </source>
</evidence>
<dbReference type="InterPro" id="IPR003954">
    <property type="entry name" value="RRM_euk-type"/>
</dbReference>
<dbReference type="AlphaFoldDB" id="A0AAN7T727"/>
<gene>
    <name evidence="12" type="primary">MRD1</name>
    <name evidence="12" type="ORF">LTR05_001893</name>
</gene>
<evidence type="ECO:0000256" key="2">
    <source>
        <dbReference type="ARBA" id="ARBA00008033"/>
    </source>
</evidence>
<feature type="compositionally biased region" description="Basic and acidic residues" evidence="10">
    <location>
        <begin position="121"/>
        <end position="142"/>
    </location>
</feature>
<dbReference type="Pfam" id="PF00076">
    <property type="entry name" value="RRM_1"/>
    <property type="match status" value="5"/>
</dbReference>
<dbReference type="PANTHER" id="PTHR48039:SF5">
    <property type="entry name" value="RNA-BINDING PROTEIN 28"/>
    <property type="match status" value="1"/>
</dbReference>
<evidence type="ECO:0000256" key="8">
    <source>
        <dbReference type="ARBA" id="ARBA00023274"/>
    </source>
</evidence>
<dbReference type="SUPFAM" id="SSF54928">
    <property type="entry name" value="RNA-binding domain, RBD"/>
    <property type="match status" value="4"/>
</dbReference>
<dbReference type="GO" id="GO:1990904">
    <property type="term" value="C:ribonucleoprotein complex"/>
    <property type="evidence" value="ECO:0007669"/>
    <property type="project" value="UniProtKB-KW"/>
</dbReference>
<dbReference type="SMART" id="SM00361">
    <property type="entry name" value="RRM_1"/>
    <property type="match status" value="1"/>
</dbReference>
<dbReference type="FunFam" id="3.30.70.330:FF:000247">
    <property type="entry name" value="Multiple RNA-binding domain-containing protein 1"/>
    <property type="match status" value="1"/>
</dbReference>
<dbReference type="CDD" id="cd12320">
    <property type="entry name" value="RRM6_RBM19_RRM5_MRD1"/>
    <property type="match status" value="1"/>
</dbReference>
<dbReference type="GO" id="GO:0006364">
    <property type="term" value="P:rRNA processing"/>
    <property type="evidence" value="ECO:0007669"/>
    <property type="project" value="UniProtKB-KW"/>
</dbReference>
<evidence type="ECO:0000313" key="13">
    <source>
        <dbReference type="Proteomes" id="UP001309876"/>
    </source>
</evidence>
<feature type="region of interest" description="Disordered" evidence="10">
    <location>
        <begin position="601"/>
        <end position="623"/>
    </location>
</feature>
<dbReference type="SMART" id="SM00360">
    <property type="entry name" value="RRM"/>
    <property type="match status" value="5"/>
</dbReference>
<dbReference type="PROSITE" id="PS50102">
    <property type="entry name" value="RRM"/>
    <property type="match status" value="5"/>
</dbReference>
<keyword evidence="13" id="KW-1185">Reference proteome</keyword>
<feature type="compositionally biased region" description="Basic and acidic residues" evidence="10">
    <location>
        <begin position="739"/>
        <end position="750"/>
    </location>
</feature>
<accession>A0AAN7T727</accession>
<feature type="region of interest" description="Disordered" evidence="10">
    <location>
        <begin position="104"/>
        <end position="186"/>
    </location>
</feature>
<keyword evidence="5" id="KW-0677">Repeat</keyword>
<dbReference type="InterPro" id="IPR012677">
    <property type="entry name" value="Nucleotide-bd_a/b_plait_sf"/>
</dbReference>
<dbReference type="EMBL" id="JAVRRJ010000001">
    <property type="protein sequence ID" value="KAK5091708.1"/>
    <property type="molecule type" value="Genomic_DNA"/>
</dbReference>
<feature type="domain" description="RRM" evidence="11">
    <location>
        <begin position="238"/>
        <end position="316"/>
    </location>
</feature>
<feature type="domain" description="RRM" evidence="11">
    <location>
        <begin position="421"/>
        <end position="493"/>
    </location>
</feature>
<proteinExistence type="inferred from homology"/>
<sequence>MSQTSTQLQPAKVIAHDGVTAAAVEETTRVFVSGLPPNFTSDQLASHFGAQYKVTDSHVIADRRIGFVGFADPASAQNAARHFNKSYIRMSKIGVDLARPVEVSRDKQGNAVPLSQKRQRLGNEDENRKRKRSKADDGEHLRNGPSNEQQETLQKPQHDRQSQDTDTQQEDDAAPQPATDNDWLRGRTTRTLDLMDPDEVQMHQDDDDLYTETIQEEAANSQTQQEESKNSQVEISNARLFVRNLAFSVSEDDLQQRFSPFGKLQEVHVVKDARTSTSKGTAFLQFSEPREAEAALQQCDGITFHGRLMHILPASDKRDKGLNDYEISQMPLKKQKAVKRKLDAAKQTFSWNSLYMNPDAVMSSIADRLGVAKADILDPTSADAAIKQAHAETQLIEETKQYLFSAGVNTDAFKNKARDERCILLKNFPYGTTEGELRALLEPFGSLTRFLLPPAGTMALAQYNETFSASQALRHLSYKNIKGSVLYLEKAPHSILERQPIESGQHEPAVDRSNSTPGETSTVFVKNLNFSTTSARLKEISGSLAGFVSARVKTRTDAKRPGEVLSMGFGFLEFRSKEQAAAAVEALSGHSVDGHSLIVQLSTKSNDAGEETRQQDKKRKKEANQTKIIIKNLPFQISKKDIGSLFAQYGELKKVRVPRKFDNSTRGFAFAEFVTPKEAENAMEALGNTHLLGRRLVLEFAQGDNVDPEEEIRAIEKKVEQQSNRVHINSLKGPGRKKFSLDTARDDDLT</sequence>
<dbReference type="InterPro" id="IPR000504">
    <property type="entry name" value="RRM_dom"/>
</dbReference>
<evidence type="ECO:0000256" key="7">
    <source>
        <dbReference type="ARBA" id="ARBA00023242"/>
    </source>
</evidence>
<keyword evidence="6 9" id="KW-0694">RNA-binding</keyword>
<keyword evidence="4" id="KW-0698">rRNA processing</keyword>
<evidence type="ECO:0000256" key="4">
    <source>
        <dbReference type="ARBA" id="ARBA00022552"/>
    </source>
</evidence>
<reference evidence="12 13" key="1">
    <citation type="submission" date="2023-08" db="EMBL/GenBank/DDBJ databases">
        <title>Black Yeasts Isolated from many extreme environments.</title>
        <authorList>
            <person name="Coleine C."/>
            <person name="Stajich J.E."/>
            <person name="Selbmann L."/>
        </authorList>
    </citation>
    <scope>NUCLEOTIDE SEQUENCE [LARGE SCALE GENOMIC DNA]</scope>
    <source>
        <strain evidence="12 13">CCFEE 5910</strain>
    </source>
</reference>
<protein>
    <recommendedName>
        <fullName evidence="3">Multiple RNA-binding domain-containing protein 1</fullName>
    </recommendedName>
</protein>
<dbReference type="InterPro" id="IPR035979">
    <property type="entry name" value="RBD_domain_sf"/>
</dbReference>
<evidence type="ECO:0000256" key="5">
    <source>
        <dbReference type="ARBA" id="ARBA00022737"/>
    </source>
</evidence>
<dbReference type="Gene3D" id="3.30.70.330">
    <property type="match status" value="5"/>
</dbReference>
<dbReference type="GO" id="GO:0005634">
    <property type="term" value="C:nucleus"/>
    <property type="evidence" value="ECO:0007669"/>
    <property type="project" value="UniProtKB-SubCell"/>
</dbReference>
<feature type="compositionally biased region" description="Polar residues" evidence="10">
    <location>
        <begin position="144"/>
        <end position="155"/>
    </location>
</feature>
<evidence type="ECO:0000259" key="11">
    <source>
        <dbReference type="PROSITE" id="PS50102"/>
    </source>
</evidence>
<feature type="domain" description="RRM" evidence="11">
    <location>
        <begin position="28"/>
        <end position="100"/>
    </location>
</feature>
<feature type="domain" description="RRM" evidence="11">
    <location>
        <begin position="626"/>
        <end position="703"/>
    </location>
</feature>
<dbReference type="GO" id="GO:0003729">
    <property type="term" value="F:mRNA binding"/>
    <property type="evidence" value="ECO:0007669"/>
    <property type="project" value="TreeGrafter"/>
</dbReference>
<comment type="subcellular location">
    <subcellularLocation>
        <location evidence="1">Nucleus</location>
    </subcellularLocation>
</comment>
<dbReference type="InterPro" id="IPR051945">
    <property type="entry name" value="RRM_MRD1_RNA_proc_ribogen"/>
</dbReference>
<name>A0AAN7T727_9EURO</name>
<dbReference type="Proteomes" id="UP001309876">
    <property type="component" value="Unassembled WGS sequence"/>
</dbReference>
<comment type="caution">
    <text evidence="12">The sequence shown here is derived from an EMBL/GenBank/DDBJ whole genome shotgun (WGS) entry which is preliminary data.</text>
</comment>
<organism evidence="12 13">
    <name type="scientific">Lithohypha guttulata</name>
    <dbReference type="NCBI Taxonomy" id="1690604"/>
    <lineage>
        <taxon>Eukaryota</taxon>
        <taxon>Fungi</taxon>
        <taxon>Dikarya</taxon>
        <taxon>Ascomycota</taxon>
        <taxon>Pezizomycotina</taxon>
        <taxon>Eurotiomycetes</taxon>
        <taxon>Chaetothyriomycetidae</taxon>
        <taxon>Chaetothyriales</taxon>
        <taxon>Trichomeriaceae</taxon>
        <taxon>Lithohypha</taxon>
    </lineage>
</organism>
<feature type="region of interest" description="Disordered" evidence="10">
    <location>
        <begin position="725"/>
        <end position="750"/>
    </location>
</feature>
<evidence type="ECO:0000256" key="9">
    <source>
        <dbReference type="PROSITE-ProRule" id="PRU00176"/>
    </source>
</evidence>
<keyword evidence="7" id="KW-0539">Nucleus</keyword>
<dbReference type="PANTHER" id="PTHR48039">
    <property type="entry name" value="RNA-BINDING MOTIF PROTEIN 14B"/>
    <property type="match status" value="1"/>
</dbReference>
<evidence type="ECO:0000256" key="3">
    <source>
        <dbReference type="ARBA" id="ARBA00013428"/>
    </source>
</evidence>
<evidence type="ECO:0000256" key="1">
    <source>
        <dbReference type="ARBA" id="ARBA00004123"/>
    </source>
</evidence>
<comment type="similarity">
    <text evidence="2">Belongs to the RRM MRD1 family.</text>
</comment>
<keyword evidence="8" id="KW-0687">Ribonucleoprotein</keyword>
<evidence type="ECO:0000256" key="10">
    <source>
        <dbReference type="SAM" id="MobiDB-lite"/>
    </source>
</evidence>
<evidence type="ECO:0000313" key="12">
    <source>
        <dbReference type="EMBL" id="KAK5091708.1"/>
    </source>
</evidence>
<feature type="domain" description="RRM" evidence="11">
    <location>
        <begin position="521"/>
        <end position="604"/>
    </location>
</feature>